<accession>A0A9P8P1W5</accession>
<dbReference type="Proteomes" id="UP000788993">
    <property type="component" value="Unassembled WGS sequence"/>
</dbReference>
<keyword evidence="1" id="KW-0472">Membrane</keyword>
<gene>
    <name evidence="2" type="ORF">OGATHE_004858</name>
</gene>
<feature type="transmembrane region" description="Helical" evidence="1">
    <location>
        <begin position="13"/>
        <end position="38"/>
    </location>
</feature>
<evidence type="ECO:0000313" key="2">
    <source>
        <dbReference type="EMBL" id="KAH3663282.1"/>
    </source>
</evidence>
<feature type="transmembrane region" description="Helical" evidence="1">
    <location>
        <begin position="159"/>
        <end position="178"/>
    </location>
</feature>
<comment type="caution">
    <text evidence="2">The sequence shown here is derived from an EMBL/GenBank/DDBJ whole genome shotgun (WGS) entry which is preliminary data.</text>
</comment>
<organism evidence="2 3">
    <name type="scientific">Ogataea polymorpha</name>
    <dbReference type="NCBI Taxonomy" id="460523"/>
    <lineage>
        <taxon>Eukaryota</taxon>
        <taxon>Fungi</taxon>
        <taxon>Dikarya</taxon>
        <taxon>Ascomycota</taxon>
        <taxon>Saccharomycotina</taxon>
        <taxon>Pichiomycetes</taxon>
        <taxon>Pichiales</taxon>
        <taxon>Pichiaceae</taxon>
        <taxon>Ogataea</taxon>
    </lineage>
</organism>
<keyword evidence="1" id="KW-0812">Transmembrane</keyword>
<evidence type="ECO:0000313" key="3">
    <source>
        <dbReference type="Proteomes" id="UP000788993"/>
    </source>
</evidence>
<name>A0A9P8P1W5_9ASCO</name>
<reference evidence="2" key="2">
    <citation type="submission" date="2021-01" db="EMBL/GenBank/DDBJ databases">
        <authorList>
            <person name="Schikora-Tamarit M.A."/>
        </authorList>
    </citation>
    <scope>NUCLEOTIDE SEQUENCE</scope>
    <source>
        <strain evidence="2">NCAIM Y.01608</strain>
    </source>
</reference>
<reference evidence="2" key="1">
    <citation type="journal article" date="2021" name="Open Biol.">
        <title>Shared evolutionary footprints suggest mitochondrial oxidative damage underlies multiple complex I losses in fungi.</title>
        <authorList>
            <person name="Schikora-Tamarit M.A."/>
            <person name="Marcet-Houben M."/>
            <person name="Nosek J."/>
            <person name="Gabaldon T."/>
        </authorList>
    </citation>
    <scope>NUCLEOTIDE SEQUENCE</scope>
    <source>
        <strain evidence="2">NCAIM Y.01608</strain>
    </source>
</reference>
<sequence>MCTSHWYLSSFSFANLDCGVCFLACLLVDILLLSAAIYEQLDSNLNADILVPASLIFLARLDFINGDCEALGTELRFTELGVLGSNNSGDSGIVGARFCGALFSLSSITAPDFTSLASSPRTGEEFCGVMMGGDFASDSLLDLCCVGFALKNASNDDCLYLEVLFGPPFIAVLFANLFETLSSAELVMGP</sequence>
<dbReference type="EMBL" id="JAEUBD010001266">
    <property type="protein sequence ID" value="KAH3663282.1"/>
    <property type="molecule type" value="Genomic_DNA"/>
</dbReference>
<proteinExistence type="predicted"/>
<keyword evidence="1" id="KW-1133">Transmembrane helix</keyword>
<dbReference type="AlphaFoldDB" id="A0A9P8P1W5"/>
<evidence type="ECO:0000256" key="1">
    <source>
        <dbReference type="SAM" id="Phobius"/>
    </source>
</evidence>
<protein>
    <submittedName>
        <fullName evidence="2">Uncharacterized protein</fullName>
    </submittedName>
</protein>
<keyword evidence="3" id="KW-1185">Reference proteome</keyword>